<evidence type="ECO:0000313" key="2">
    <source>
        <dbReference type="EMBL" id="MFC3052375.1"/>
    </source>
</evidence>
<evidence type="ECO:0000313" key="3">
    <source>
        <dbReference type="Proteomes" id="UP001595444"/>
    </source>
</evidence>
<sequence length="372" mass="41968">MTDIPLETRLASLPAKVAAPFEALWQSGHLSEDHLSTILDAGDLSRNTQRLLAFAVGYLSFVIKRVPVGDVITMAKIQGRSINLGWSEKRWRSEHDRLSRVETLKTLTGENTLYDLTEYEKHLPTCFSGYLIHSSRRLGMEGLRQRHCVASYHYRVKGGTCAIATVFVEKQRWTVELLRTGNVDHPLRIAQIKSRFNASPDQKIRAVIHEILGISLKTSSHQVEVIVHGHQYKENLRRILPVLRANGVSEVSVHFDGYGDSGSIDSIVYDQGSFVLAGGVTVPCIKCERSFEHGAWTQVIRENQIPLNEAIDDLTYDYLEHTNIDWYNNEGGFGELLIKVDEGTVSLEIEVRYSRSECEYLETLDIETGTPV</sequence>
<dbReference type="Proteomes" id="UP001595444">
    <property type="component" value="Unassembled WGS sequence"/>
</dbReference>
<gene>
    <name evidence="2" type="ORF">ACFOKA_10720</name>
</gene>
<dbReference type="Pfam" id="PF14284">
    <property type="entry name" value="PcfJ"/>
    <property type="match status" value="1"/>
</dbReference>
<protein>
    <submittedName>
        <fullName evidence="2">DUF6878 family protein</fullName>
    </submittedName>
</protein>
<feature type="domain" description="DUF6878" evidence="1">
    <location>
        <begin position="234"/>
        <end position="358"/>
    </location>
</feature>
<evidence type="ECO:0000259" key="1">
    <source>
        <dbReference type="Pfam" id="PF21798"/>
    </source>
</evidence>
<accession>A0ABV7D676</accession>
<organism evidence="2 3">
    <name type="scientific">Kordiimonas pumila</name>
    <dbReference type="NCBI Taxonomy" id="2161677"/>
    <lineage>
        <taxon>Bacteria</taxon>
        <taxon>Pseudomonadati</taxon>
        <taxon>Pseudomonadota</taxon>
        <taxon>Alphaproteobacteria</taxon>
        <taxon>Kordiimonadales</taxon>
        <taxon>Kordiimonadaceae</taxon>
        <taxon>Kordiimonas</taxon>
    </lineage>
</organism>
<dbReference type="EMBL" id="JBHRSL010000010">
    <property type="protein sequence ID" value="MFC3052375.1"/>
    <property type="molecule type" value="Genomic_DNA"/>
</dbReference>
<dbReference type="Pfam" id="PF21798">
    <property type="entry name" value="DUF6878"/>
    <property type="match status" value="1"/>
</dbReference>
<comment type="caution">
    <text evidence="2">The sequence shown here is derived from an EMBL/GenBank/DDBJ whole genome shotgun (WGS) entry which is preliminary data.</text>
</comment>
<proteinExistence type="predicted"/>
<dbReference type="InterPro" id="IPR049243">
    <property type="entry name" value="DUF6878"/>
</dbReference>
<dbReference type="InterPro" id="IPR025586">
    <property type="entry name" value="PcfJ"/>
</dbReference>
<reference evidence="3" key="1">
    <citation type="journal article" date="2019" name="Int. J. Syst. Evol. Microbiol.">
        <title>The Global Catalogue of Microorganisms (GCM) 10K type strain sequencing project: providing services to taxonomists for standard genome sequencing and annotation.</title>
        <authorList>
            <consortium name="The Broad Institute Genomics Platform"/>
            <consortium name="The Broad Institute Genome Sequencing Center for Infectious Disease"/>
            <person name="Wu L."/>
            <person name="Ma J."/>
        </authorList>
    </citation>
    <scope>NUCLEOTIDE SEQUENCE [LARGE SCALE GENOMIC DNA]</scope>
    <source>
        <strain evidence="3">KCTC 62164</strain>
    </source>
</reference>
<keyword evidence="3" id="KW-1185">Reference proteome</keyword>
<name>A0ABV7D676_9PROT</name>
<dbReference type="RefSeq" id="WP_194213961.1">
    <property type="nucleotide sequence ID" value="NZ_CP061205.1"/>
</dbReference>